<organism evidence="1 2">
    <name type="scientific">Gilvimarinus japonicus</name>
    <dbReference type="NCBI Taxonomy" id="1796469"/>
    <lineage>
        <taxon>Bacteria</taxon>
        <taxon>Pseudomonadati</taxon>
        <taxon>Pseudomonadota</taxon>
        <taxon>Gammaproteobacteria</taxon>
        <taxon>Cellvibrionales</taxon>
        <taxon>Cellvibrionaceae</taxon>
        <taxon>Gilvimarinus</taxon>
    </lineage>
</organism>
<name>A0ABV7HP33_9GAMM</name>
<keyword evidence="2" id="KW-1185">Reference proteome</keyword>
<sequence>MSRLAAFRQPIPEIIKRHAGDAAFYWSQWSKARYSFIVNAERLAHIEHLLCAHLDGLTEAADTGWQEAFGNLKRWKGPGETFVCVLLALQHDSQERFTLMWPTLEANAHDCARGFISALAWQQQRSPSPTPWLDHWLKTADSPLLTTVALRASACVGQIPLEHATTASQADSAHVRAAACRTLARHPNNPEAAATLLHLTNNTAPNVAIEAAIGLLHQGGDSATAQQALNALHNAILAALPSLTALKGSKRRNAYRQLRRWLFYWAFYTPIKQREFAVTLEQLPPLLQIEAIGWHGDSAHVDHLIKMMHTPELAPAALAHLELLTGCDAEDLHLTAPIDQAQLDTAQNLPPEYQAMPFPNVAAVTHWWQAQQPIAAATKVLQGKPLEQNQTSLEHCQTLIAIAPRRIARIAQQHCVVISVSA</sequence>
<reference evidence="2" key="1">
    <citation type="journal article" date="2019" name="Int. J. Syst. Evol. Microbiol.">
        <title>The Global Catalogue of Microorganisms (GCM) 10K type strain sequencing project: providing services to taxonomists for standard genome sequencing and annotation.</title>
        <authorList>
            <consortium name="The Broad Institute Genomics Platform"/>
            <consortium name="The Broad Institute Genome Sequencing Center for Infectious Disease"/>
            <person name="Wu L."/>
            <person name="Ma J."/>
        </authorList>
    </citation>
    <scope>NUCLEOTIDE SEQUENCE [LARGE SCALE GENOMIC DNA]</scope>
    <source>
        <strain evidence="2">KCTC 52141</strain>
    </source>
</reference>
<comment type="caution">
    <text evidence="1">The sequence shown here is derived from an EMBL/GenBank/DDBJ whole genome shotgun (WGS) entry which is preliminary data.</text>
</comment>
<dbReference type="Proteomes" id="UP001595548">
    <property type="component" value="Unassembled WGS sequence"/>
</dbReference>
<dbReference type="InterPro" id="IPR011989">
    <property type="entry name" value="ARM-like"/>
</dbReference>
<evidence type="ECO:0000313" key="2">
    <source>
        <dbReference type="Proteomes" id="UP001595548"/>
    </source>
</evidence>
<accession>A0ABV7HP33</accession>
<gene>
    <name evidence="1" type="ORF">ACFOEB_01545</name>
</gene>
<evidence type="ECO:0000313" key="1">
    <source>
        <dbReference type="EMBL" id="MFC3153875.1"/>
    </source>
</evidence>
<evidence type="ECO:0008006" key="3">
    <source>
        <dbReference type="Google" id="ProtNLM"/>
    </source>
</evidence>
<dbReference type="InterPro" id="IPR016024">
    <property type="entry name" value="ARM-type_fold"/>
</dbReference>
<dbReference type="EMBL" id="JBHRTL010000001">
    <property type="protein sequence ID" value="MFC3153875.1"/>
    <property type="molecule type" value="Genomic_DNA"/>
</dbReference>
<dbReference type="RefSeq" id="WP_382413893.1">
    <property type="nucleotide sequence ID" value="NZ_AP031500.1"/>
</dbReference>
<protein>
    <recommendedName>
        <fullName evidence="3">TIGR02270 family protein</fullName>
    </recommendedName>
</protein>
<dbReference type="SUPFAM" id="SSF48371">
    <property type="entry name" value="ARM repeat"/>
    <property type="match status" value="1"/>
</dbReference>
<dbReference type="Gene3D" id="1.25.10.10">
    <property type="entry name" value="Leucine-rich Repeat Variant"/>
    <property type="match status" value="1"/>
</dbReference>
<proteinExistence type="predicted"/>